<protein>
    <submittedName>
        <fullName evidence="2">Uncharacterized protein</fullName>
    </submittedName>
</protein>
<dbReference type="EMBL" id="KZ293670">
    <property type="protein sequence ID" value="PBK89066.1"/>
    <property type="molecule type" value="Genomic_DNA"/>
</dbReference>
<evidence type="ECO:0000256" key="1">
    <source>
        <dbReference type="SAM" id="MobiDB-lite"/>
    </source>
</evidence>
<evidence type="ECO:0000313" key="2">
    <source>
        <dbReference type="EMBL" id="PBK89066.1"/>
    </source>
</evidence>
<evidence type="ECO:0000313" key="3">
    <source>
        <dbReference type="Proteomes" id="UP000217790"/>
    </source>
</evidence>
<proteinExistence type="predicted"/>
<name>A0A2H3DNQ3_ARMGA</name>
<organism evidence="2 3">
    <name type="scientific">Armillaria gallica</name>
    <name type="common">Bulbous honey fungus</name>
    <name type="synonym">Armillaria bulbosa</name>
    <dbReference type="NCBI Taxonomy" id="47427"/>
    <lineage>
        <taxon>Eukaryota</taxon>
        <taxon>Fungi</taxon>
        <taxon>Dikarya</taxon>
        <taxon>Basidiomycota</taxon>
        <taxon>Agaricomycotina</taxon>
        <taxon>Agaricomycetes</taxon>
        <taxon>Agaricomycetidae</taxon>
        <taxon>Agaricales</taxon>
        <taxon>Marasmiineae</taxon>
        <taxon>Physalacriaceae</taxon>
        <taxon>Armillaria</taxon>
    </lineage>
</organism>
<feature type="compositionally biased region" description="Gly residues" evidence="1">
    <location>
        <begin position="1"/>
        <end position="10"/>
    </location>
</feature>
<dbReference type="InParanoid" id="A0A2H3DNQ3"/>
<feature type="region of interest" description="Disordered" evidence="1">
    <location>
        <begin position="1"/>
        <end position="27"/>
    </location>
</feature>
<sequence length="139" mass="15280">MAGGHGGARAGAGRKSKGARPDSVAYAPSVQDTTGKFAIKSKGVGLGNGVHGLFKQFQHFEKPKTVDSDLDANSSLTRRIPSWIFRHHDKQSPNIASIAVPATFDARIIGIIEVTRRWIYEFYWLEKRKAAEEALPCRC</sequence>
<dbReference type="AlphaFoldDB" id="A0A2H3DNQ3"/>
<accession>A0A2H3DNQ3</accession>
<keyword evidence="3" id="KW-1185">Reference proteome</keyword>
<reference evidence="3" key="1">
    <citation type="journal article" date="2017" name="Nat. Ecol. Evol.">
        <title>Genome expansion and lineage-specific genetic innovations in the forest pathogenic fungi Armillaria.</title>
        <authorList>
            <person name="Sipos G."/>
            <person name="Prasanna A.N."/>
            <person name="Walter M.C."/>
            <person name="O'Connor E."/>
            <person name="Balint B."/>
            <person name="Krizsan K."/>
            <person name="Kiss B."/>
            <person name="Hess J."/>
            <person name="Varga T."/>
            <person name="Slot J."/>
            <person name="Riley R."/>
            <person name="Boka B."/>
            <person name="Rigling D."/>
            <person name="Barry K."/>
            <person name="Lee J."/>
            <person name="Mihaltcheva S."/>
            <person name="LaButti K."/>
            <person name="Lipzen A."/>
            <person name="Waldron R."/>
            <person name="Moloney N.M."/>
            <person name="Sperisen C."/>
            <person name="Kredics L."/>
            <person name="Vagvoelgyi C."/>
            <person name="Patrignani A."/>
            <person name="Fitzpatrick D."/>
            <person name="Nagy I."/>
            <person name="Doyle S."/>
            <person name="Anderson J.B."/>
            <person name="Grigoriev I.V."/>
            <person name="Gueldener U."/>
            <person name="Muensterkoetter M."/>
            <person name="Nagy L.G."/>
        </authorList>
    </citation>
    <scope>NUCLEOTIDE SEQUENCE [LARGE SCALE GENOMIC DNA]</scope>
    <source>
        <strain evidence="3">Ar21-2</strain>
    </source>
</reference>
<dbReference type="Proteomes" id="UP000217790">
    <property type="component" value="Unassembled WGS sequence"/>
</dbReference>
<gene>
    <name evidence="2" type="ORF">ARMGADRAFT_1115292</name>
</gene>